<proteinExistence type="predicted"/>
<gene>
    <name evidence="1" type="ORF">CUN59_20350</name>
</gene>
<sequence>MKVGVFADDQMTSSVIENAIIEGINTDFILIREFNVNSQMPGKLRCVVSDYVMAKAIGIQQHEL</sequence>
<name>A0A2S6CP75_9CYAN</name>
<accession>A0A2S6CP75</accession>
<protein>
    <submittedName>
        <fullName evidence="1">Uncharacterized protein</fullName>
    </submittedName>
</protein>
<keyword evidence="2" id="KW-1185">Reference proteome</keyword>
<dbReference type="EMBL" id="PGEM01000210">
    <property type="protein sequence ID" value="PPJ61546.1"/>
    <property type="molecule type" value="Genomic_DNA"/>
</dbReference>
<dbReference type="AlphaFoldDB" id="A0A2S6CP75"/>
<reference evidence="1 2" key="1">
    <citation type="submission" date="2018-02" db="EMBL/GenBank/DDBJ databases">
        <title>Discovery of a pederin family compound in a non-symbiotic bloom-forming cyanobacterium.</title>
        <authorList>
            <person name="Kust A."/>
            <person name="Mares J."/>
            <person name="Jokela J."/>
            <person name="Urajova P."/>
            <person name="Hajek J."/>
            <person name="Saurav K."/>
            <person name="Voracova K."/>
            <person name="Fewer D.P."/>
            <person name="Haapaniemi E."/>
            <person name="Permi P."/>
            <person name="Rehakova K."/>
            <person name="Sivonen K."/>
            <person name="Hrouzek P."/>
        </authorList>
    </citation>
    <scope>NUCLEOTIDE SEQUENCE [LARGE SCALE GENOMIC DNA]</scope>
    <source>
        <strain evidence="1 2">CHARLIE-1</strain>
    </source>
</reference>
<dbReference type="Proteomes" id="UP000239589">
    <property type="component" value="Unassembled WGS sequence"/>
</dbReference>
<evidence type="ECO:0000313" key="1">
    <source>
        <dbReference type="EMBL" id="PPJ61546.1"/>
    </source>
</evidence>
<comment type="caution">
    <text evidence="1">The sequence shown here is derived from an EMBL/GenBank/DDBJ whole genome shotgun (WGS) entry which is preliminary data.</text>
</comment>
<organism evidence="1 2">
    <name type="scientific">Cuspidothrix issatschenkoi CHARLIE-1</name>
    <dbReference type="NCBI Taxonomy" id="2052836"/>
    <lineage>
        <taxon>Bacteria</taxon>
        <taxon>Bacillati</taxon>
        <taxon>Cyanobacteriota</taxon>
        <taxon>Cyanophyceae</taxon>
        <taxon>Nostocales</taxon>
        <taxon>Aphanizomenonaceae</taxon>
        <taxon>Cuspidothrix</taxon>
    </lineage>
</organism>
<evidence type="ECO:0000313" key="2">
    <source>
        <dbReference type="Proteomes" id="UP000239589"/>
    </source>
</evidence>